<proteinExistence type="predicted"/>
<feature type="region of interest" description="Disordered" evidence="1">
    <location>
        <begin position="1"/>
        <end position="48"/>
    </location>
</feature>
<feature type="compositionally biased region" description="Low complexity" evidence="1">
    <location>
        <begin position="1"/>
        <end position="16"/>
    </location>
</feature>
<dbReference type="EMBL" id="JAVDTI010000011">
    <property type="protein sequence ID" value="MDR6809655.1"/>
    <property type="molecule type" value="Genomic_DNA"/>
</dbReference>
<dbReference type="Proteomes" id="UP001264980">
    <property type="component" value="Unassembled WGS sequence"/>
</dbReference>
<dbReference type="RefSeq" id="WP_309993404.1">
    <property type="nucleotide sequence ID" value="NZ_JAVDTI010000011.1"/>
</dbReference>
<accession>A0ABU1R8D3</accession>
<evidence type="ECO:0000313" key="2">
    <source>
        <dbReference type="EMBL" id="MDR6809655.1"/>
    </source>
</evidence>
<evidence type="ECO:0000313" key="3">
    <source>
        <dbReference type="Proteomes" id="UP001264980"/>
    </source>
</evidence>
<evidence type="ECO:0000256" key="1">
    <source>
        <dbReference type="SAM" id="MobiDB-lite"/>
    </source>
</evidence>
<comment type="caution">
    <text evidence="2">The sequence shown here is derived from an EMBL/GenBank/DDBJ whole genome shotgun (WGS) entry which is preliminary data.</text>
</comment>
<reference evidence="2 3" key="1">
    <citation type="submission" date="2023-07" db="EMBL/GenBank/DDBJ databases">
        <title>Sorghum-associated microbial communities from plants grown in Nebraska, USA.</title>
        <authorList>
            <person name="Schachtman D."/>
        </authorList>
    </citation>
    <scope>NUCLEOTIDE SEQUENCE [LARGE SCALE GENOMIC DNA]</scope>
    <source>
        <strain evidence="2 3">BE57</strain>
    </source>
</reference>
<gene>
    <name evidence="2" type="ORF">J2W84_006731</name>
</gene>
<feature type="compositionally biased region" description="Basic residues" evidence="1">
    <location>
        <begin position="29"/>
        <end position="42"/>
    </location>
</feature>
<name>A0ABU1R8D3_9BACT</name>
<protein>
    <submittedName>
        <fullName evidence="2">Uncharacterized protein</fullName>
    </submittedName>
</protein>
<organism evidence="2 3">
    <name type="scientific">Dyadobacter fermentans</name>
    <dbReference type="NCBI Taxonomy" id="94254"/>
    <lineage>
        <taxon>Bacteria</taxon>
        <taxon>Pseudomonadati</taxon>
        <taxon>Bacteroidota</taxon>
        <taxon>Cytophagia</taxon>
        <taxon>Cytophagales</taxon>
        <taxon>Spirosomataceae</taxon>
        <taxon>Dyadobacter</taxon>
    </lineage>
</organism>
<keyword evidence="3" id="KW-1185">Reference proteome</keyword>
<sequence>MMRLNPLLSPLLSPDLTAETQQCFEPKKKQEKKKALHNRRHSGQKEAE</sequence>